<organism evidence="2 3">
    <name type="scientific">Paragonimus westermani</name>
    <dbReference type="NCBI Taxonomy" id="34504"/>
    <lineage>
        <taxon>Eukaryota</taxon>
        <taxon>Metazoa</taxon>
        <taxon>Spiralia</taxon>
        <taxon>Lophotrochozoa</taxon>
        <taxon>Platyhelminthes</taxon>
        <taxon>Trematoda</taxon>
        <taxon>Digenea</taxon>
        <taxon>Plagiorchiida</taxon>
        <taxon>Troglotremata</taxon>
        <taxon>Troglotrematidae</taxon>
        <taxon>Paragonimus</taxon>
    </lineage>
</organism>
<dbReference type="EMBL" id="JTDF01011387">
    <property type="protein sequence ID" value="KAF8563596.1"/>
    <property type="molecule type" value="Genomic_DNA"/>
</dbReference>
<keyword evidence="1" id="KW-0732">Signal</keyword>
<feature type="signal peptide" evidence="1">
    <location>
        <begin position="1"/>
        <end position="15"/>
    </location>
</feature>
<evidence type="ECO:0000313" key="2">
    <source>
        <dbReference type="EMBL" id="KAF8563596.1"/>
    </source>
</evidence>
<dbReference type="Proteomes" id="UP000699462">
    <property type="component" value="Unassembled WGS sequence"/>
</dbReference>
<feature type="chain" id="PRO_5035908584" evidence="1">
    <location>
        <begin position="16"/>
        <end position="207"/>
    </location>
</feature>
<name>A0A8T0D893_9TREM</name>
<proteinExistence type="predicted"/>
<reference evidence="2 3" key="1">
    <citation type="submission" date="2019-07" db="EMBL/GenBank/DDBJ databases">
        <title>Annotation for the trematode Paragonimus westermani.</title>
        <authorList>
            <person name="Choi Y.-J."/>
        </authorList>
    </citation>
    <scope>NUCLEOTIDE SEQUENCE [LARGE SCALE GENOMIC DNA]</scope>
    <source>
        <strain evidence="2">180907_Pwestermani</strain>
    </source>
</reference>
<dbReference type="OrthoDB" id="6272748at2759"/>
<accession>A0A8T0D893</accession>
<evidence type="ECO:0000313" key="3">
    <source>
        <dbReference type="Proteomes" id="UP000699462"/>
    </source>
</evidence>
<gene>
    <name evidence="2" type="ORF">P879_10988</name>
</gene>
<comment type="caution">
    <text evidence="2">The sequence shown here is derived from an EMBL/GenBank/DDBJ whole genome shotgun (WGS) entry which is preliminary data.</text>
</comment>
<protein>
    <submittedName>
        <fullName evidence="2">Uncharacterized protein</fullName>
    </submittedName>
</protein>
<sequence>MWSLTVQALIVVVTAVLPLSLSKCPKIFADVGNGACLIAIQQSLFYCDAHRVCDLVGRSLGLRLFMVGRNAQRVPAYLFGIATFYTGINSLLENRGKSRDGWQVSEPGYISYVLNATDIPWSPLEPLETGEQVVSFLIGGLYARRQSFLFTYTVCELSTVPYPEKTGISEFNKNFPRPLASNFMESDLSVGCFRQTTAASAIACGLK</sequence>
<keyword evidence="3" id="KW-1185">Reference proteome</keyword>
<dbReference type="AlphaFoldDB" id="A0A8T0D893"/>
<evidence type="ECO:0000256" key="1">
    <source>
        <dbReference type="SAM" id="SignalP"/>
    </source>
</evidence>